<dbReference type="Proteomes" id="UP000887013">
    <property type="component" value="Unassembled WGS sequence"/>
</dbReference>
<comment type="caution">
    <text evidence="2">The sequence shown here is derived from an EMBL/GenBank/DDBJ whole genome shotgun (WGS) entry which is preliminary data.</text>
</comment>
<organism evidence="2 3">
    <name type="scientific">Nephila pilipes</name>
    <name type="common">Giant wood spider</name>
    <name type="synonym">Nephila maculata</name>
    <dbReference type="NCBI Taxonomy" id="299642"/>
    <lineage>
        <taxon>Eukaryota</taxon>
        <taxon>Metazoa</taxon>
        <taxon>Ecdysozoa</taxon>
        <taxon>Arthropoda</taxon>
        <taxon>Chelicerata</taxon>
        <taxon>Arachnida</taxon>
        <taxon>Araneae</taxon>
        <taxon>Araneomorphae</taxon>
        <taxon>Entelegynae</taxon>
        <taxon>Araneoidea</taxon>
        <taxon>Nephilidae</taxon>
        <taxon>Nephila</taxon>
    </lineage>
</organism>
<protein>
    <submittedName>
        <fullName evidence="2">Uncharacterized protein</fullName>
    </submittedName>
</protein>
<accession>A0A8X6NPC5</accession>
<gene>
    <name evidence="2" type="ORF">NPIL_624271</name>
</gene>
<sequence>MPHDSDESLPDETEIKTEPQYFDESFPNETEIPQDTFPGDIEMTQDSSPRIINIRLTNLKFEQVIPFINDEYSYVNTKDKSLKDNTFIDTTISIVQNIMKCQNCLT</sequence>
<evidence type="ECO:0000313" key="2">
    <source>
        <dbReference type="EMBL" id="GFT24461.1"/>
    </source>
</evidence>
<name>A0A8X6NPC5_NEPPI</name>
<dbReference type="EMBL" id="BMAW01060081">
    <property type="protein sequence ID" value="GFT24461.1"/>
    <property type="molecule type" value="Genomic_DNA"/>
</dbReference>
<dbReference type="AlphaFoldDB" id="A0A8X6NPC5"/>
<reference evidence="2" key="1">
    <citation type="submission" date="2020-08" db="EMBL/GenBank/DDBJ databases">
        <title>Multicomponent nature underlies the extraordinary mechanical properties of spider dragline silk.</title>
        <authorList>
            <person name="Kono N."/>
            <person name="Nakamura H."/>
            <person name="Mori M."/>
            <person name="Yoshida Y."/>
            <person name="Ohtoshi R."/>
            <person name="Malay A.D."/>
            <person name="Moran D.A.P."/>
            <person name="Tomita M."/>
            <person name="Numata K."/>
            <person name="Arakawa K."/>
        </authorList>
    </citation>
    <scope>NUCLEOTIDE SEQUENCE</scope>
</reference>
<feature type="region of interest" description="Disordered" evidence="1">
    <location>
        <begin position="1"/>
        <end position="39"/>
    </location>
</feature>
<keyword evidence="3" id="KW-1185">Reference proteome</keyword>
<evidence type="ECO:0000313" key="3">
    <source>
        <dbReference type="Proteomes" id="UP000887013"/>
    </source>
</evidence>
<evidence type="ECO:0000256" key="1">
    <source>
        <dbReference type="SAM" id="MobiDB-lite"/>
    </source>
</evidence>
<proteinExistence type="predicted"/>